<protein>
    <submittedName>
        <fullName evidence="1">Uncharacterized protein</fullName>
    </submittedName>
</protein>
<dbReference type="Proteomes" id="UP000324897">
    <property type="component" value="Unassembled WGS sequence"/>
</dbReference>
<accession>A0A5J9VHE0</accession>
<reference evidence="1 2" key="1">
    <citation type="journal article" date="2019" name="Sci. Rep.">
        <title>A high-quality genome of Eragrostis curvula grass provides insights into Poaceae evolution and supports new strategies to enhance forage quality.</title>
        <authorList>
            <person name="Carballo J."/>
            <person name="Santos B.A.C.M."/>
            <person name="Zappacosta D."/>
            <person name="Garbus I."/>
            <person name="Selva J.P."/>
            <person name="Gallo C.A."/>
            <person name="Diaz A."/>
            <person name="Albertini E."/>
            <person name="Caccamo M."/>
            <person name="Echenique V."/>
        </authorList>
    </citation>
    <scope>NUCLEOTIDE SEQUENCE [LARGE SCALE GENOMIC DNA]</scope>
    <source>
        <strain evidence="2">cv. Victoria</strain>
        <tissue evidence="1">Leaf</tissue>
    </source>
</reference>
<sequence>MLACILCSSSLDLSSHILEDKCTGNPLPSESMVILLLIPNPESEAVILNPSLDRKLPSSSRTATLLLLNLVLPFCSAL</sequence>
<organism evidence="1 2">
    <name type="scientific">Eragrostis curvula</name>
    <name type="common">weeping love grass</name>
    <dbReference type="NCBI Taxonomy" id="38414"/>
    <lineage>
        <taxon>Eukaryota</taxon>
        <taxon>Viridiplantae</taxon>
        <taxon>Streptophyta</taxon>
        <taxon>Embryophyta</taxon>
        <taxon>Tracheophyta</taxon>
        <taxon>Spermatophyta</taxon>
        <taxon>Magnoliopsida</taxon>
        <taxon>Liliopsida</taxon>
        <taxon>Poales</taxon>
        <taxon>Poaceae</taxon>
        <taxon>PACMAD clade</taxon>
        <taxon>Chloridoideae</taxon>
        <taxon>Eragrostideae</taxon>
        <taxon>Eragrostidinae</taxon>
        <taxon>Eragrostis</taxon>
    </lineage>
</organism>
<dbReference type="AlphaFoldDB" id="A0A5J9VHE0"/>
<feature type="non-terminal residue" evidence="1">
    <location>
        <position position="1"/>
    </location>
</feature>
<dbReference type="EMBL" id="RWGY01000009">
    <property type="protein sequence ID" value="TVU35609.1"/>
    <property type="molecule type" value="Genomic_DNA"/>
</dbReference>
<comment type="caution">
    <text evidence="1">The sequence shown here is derived from an EMBL/GenBank/DDBJ whole genome shotgun (WGS) entry which is preliminary data.</text>
</comment>
<gene>
    <name evidence="1" type="ORF">EJB05_17507</name>
</gene>
<proteinExistence type="predicted"/>
<evidence type="ECO:0000313" key="1">
    <source>
        <dbReference type="EMBL" id="TVU35609.1"/>
    </source>
</evidence>
<evidence type="ECO:0000313" key="2">
    <source>
        <dbReference type="Proteomes" id="UP000324897"/>
    </source>
</evidence>
<name>A0A5J9VHE0_9POAL</name>
<keyword evidence="2" id="KW-1185">Reference proteome</keyword>
<dbReference type="Gramene" id="TVU35609">
    <property type="protein sequence ID" value="TVU35609"/>
    <property type="gene ID" value="EJB05_17507"/>
</dbReference>